<comment type="caution">
    <text evidence="2">The sequence shown here is derived from an EMBL/GenBank/DDBJ whole genome shotgun (WGS) entry which is preliminary data.</text>
</comment>
<name>A0A9Q3K223_9BASI</name>
<dbReference type="AlphaFoldDB" id="A0A9Q3K223"/>
<feature type="region of interest" description="Disordered" evidence="1">
    <location>
        <begin position="76"/>
        <end position="108"/>
    </location>
</feature>
<feature type="compositionally biased region" description="Basic and acidic residues" evidence="1">
    <location>
        <begin position="35"/>
        <end position="46"/>
    </location>
</feature>
<sequence>MGHLNGPMGPLKHHKSWTQGSILVLGASNSLHGPETVDRRTPKTAKDQIGPRNALKPKRPKITIERAMTQNQWWDRLSPNPSFEAFSGTMGTRPPSCRLLEGFQSGQE</sequence>
<gene>
    <name evidence="2" type="ORF">O181_111577</name>
</gene>
<dbReference type="EMBL" id="AVOT02088983">
    <property type="protein sequence ID" value="MBW0571862.1"/>
    <property type="molecule type" value="Genomic_DNA"/>
</dbReference>
<protein>
    <submittedName>
        <fullName evidence="2">Uncharacterized protein</fullName>
    </submittedName>
</protein>
<evidence type="ECO:0000313" key="2">
    <source>
        <dbReference type="EMBL" id="MBW0571862.1"/>
    </source>
</evidence>
<proteinExistence type="predicted"/>
<evidence type="ECO:0000256" key="1">
    <source>
        <dbReference type="SAM" id="MobiDB-lite"/>
    </source>
</evidence>
<evidence type="ECO:0000313" key="3">
    <source>
        <dbReference type="Proteomes" id="UP000765509"/>
    </source>
</evidence>
<keyword evidence="3" id="KW-1185">Reference proteome</keyword>
<accession>A0A9Q3K223</accession>
<dbReference type="Proteomes" id="UP000765509">
    <property type="component" value="Unassembled WGS sequence"/>
</dbReference>
<feature type="region of interest" description="Disordered" evidence="1">
    <location>
        <begin position="28"/>
        <end position="61"/>
    </location>
</feature>
<reference evidence="2" key="1">
    <citation type="submission" date="2021-03" db="EMBL/GenBank/DDBJ databases">
        <title>Draft genome sequence of rust myrtle Austropuccinia psidii MF-1, a brazilian biotype.</title>
        <authorList>
            <person name="Quecine M.C."/>
            <person name="Pachon D.M.R."/>
            <person name="Bonatelli M.L."/>
            <person name="Correr F.H."/>
            <person name="Franceschini L.M."/>
            <person name="Leite T.F."/>
            <person name="Margarido G.R.A."/>
            <person name="Almeida C.A."/>
            <person name="Ferrarezi J.A."/>
            <person name="Labate C.A."/>
        </authorList>
    </citation>
    <scope>NUCLEOTIDE SEQUENCE</scope>
    <source>
        <strain evidence="2">MF-1</strain>
    </source>
</reference>
<organism evidence="2 3">
    <name type="scientific">Austropuccinia psidii MF-1</name>
    <dbReference type="NCBI Taxonomy" id="1389203"/>
    <lineage>
        <taxon>Eukaryota</taxon>
        <taxon>Fungi</taxon>
        <taxon>Dikarya</taxon>
        <taxon>Basidiomycota</taxon>
        <taxon>Pucciniomycotina</taxon>
        <taxon>Pucciniomycetes</taxon>
        <taxon>Pucciniales</taxon>
        <taxon>Sphaerophragmiaceae</taxon>
        <taxon>Austropuccinia</taxon>
    </lineage>
</organism>